<evidence type="ECO:0000313" key="2">
    <source>
        <dbReference type="Proteomes" id="UP000002037"/>
    </source>
</evidence>
<dbReference type="VEuPathDB" id="FungiDB:CTRG_02413"/>
<dbReference type="KEGG" id="ctp:CTRG_02413"/>
<proteinExistence type="predicted"/>
<keyword evidence="2" id="KW-1185">Reference proteome</keyword>
<protein>
    <submittedName>
        <fullName evidence="1">Uncharacterized protein</fullName>
    </submittedName>
</protein>
<dbReference type="AlphaFoldDB" id="C5MAA1"/>
<reference evidence="1 2" key="1">
    <citation type="journal article" date="2009" name="Nature">
        <title>Evolution of pathogenicity and sexual reproduction in eight Candida genomes.</title>
        <authorList>
            <person name="Butler G."/>
            <person name="Rasmussen M.D."/>
            <person name="Lin M.F."/>
            <person name="Santos M.A."/>
            <person name="Sakthikumar S."/>
            <person name="Munro C.A."/>
            <person name="Rheinbay E."/>
            <person name="Grabherr M."/>
            <person name="Forche A."/>
            <person name="Reedy J.L."/>
            <person name="Agrafioti I."/>
            <person name="Arnaud M.B."/>
            <person name="Bates S."/>
            <person name="Brown A.J."/>
            <person name="Brunke S."/>
            <person name="Costanzo M.C."/>
            <person name="Fitzpatrick D.A."/>
            <person name="de Groot P.W."/>
            <person name="Harris D."/>
            <person name="Hoyer L.L."/>
            <person name="Hube B."/>
            <person name="Klis F.M."/>
            <person name="Kodira C."/>
            <person name="Lennard N."/>
            <person name="Logue M.E."/>
            <person name="Martin R."/>
            <person name="Neiman A.M."/>
            <person name="Nikolaou E."/>
            <person name="Quail M.A."/>
            <person name="Quinn J."/>
            <person name="Santos M.C."/>
            <person name="Schmitzberger F.F."/>
            <person name="Sherlock G."/>
            <person name="Shah P."/>
            <person name="Silverstein K.A."/>
            <person name="Skrzypek M.S."/>
            <person name="Soll D."/>
            <person name="Staggs R."/>
            <person name="Stansfield I."/>
            <person name="Stumpf M.P."/>
            <person name="Sudbery P.E."/>
            <person name="Srikantha T."/>
            <person name="Zeng Q."/>
            <person name="Berman J."/>
            <person name="Berriman M."/>
            <person name="Heitman J."/>
            <person name="Gow N.A."/>
            <person name="Lorenz M.C."/>
            <person name="Birren B.W."/>
            <person name="Kellis M."/>
            <person name="Cuomo C.A."/>
        </authorList>
    </citation>
    <scope>NUCLEOTIDE SEQUENCE [LARGE SCALE GENOMIC DNA]</scope>
    <source>
        <strain evidence="2">ATCC MYA-3404 / T1</strain>
    </source>
</reference>
<organism evidence="1 2">
    <name type="scientific">Candida tropicalis (strain ATCC MYA-3404 / T1)</name>
    <name type="common">Yeast</name>
    <dbReference type="NCBI Taxonomy" id="294747"/>
    <lineage>
        <taxon>Eukaryota</taxon>
        <taxon>Fungi</taxon>
        <taxon>Dikarya</taxon>
        <taxon>Ascomycota</taxon>
        <taxon>Saccharomycotina</taxon>
        <taxon>Pichiomycetes</taxon>
        <taxon>Debaryomycetaceae</taxon>
        <taxon>Candida/Lodderomyces clade</taxon>
        <taxon>Candida</taxon>
    </lineage>
</organism>
<sequence>MSLLPVNPNKVAINLLKNTNIKELPNDEKSPISKSVSIIDNTQQDTDDDSLKVLAGSSKYSLGSSNMDDASTRGSIKTTDGNKKPFGKTFKRVYKKIFKKQYTKSITQLETQSIPNNPINMNSDMSPKRNINYRGQLPNIKGNPTFTVFKISIFAAFINTTLSPSSPSLIAIKYLEELQDRFSLD</sequence>
<dbReference type="OrthoDB" id="10590345at2759"/>
<accession>C5MAA1</accession>
<gene>
    <name evidence="1" type="ORF">CTRG_02413</name>
</gene>
<dbReference type="HOGENOM" id="CLU_1461125_0_0_1"/>
<dbReference type="RefSeq" id="XP_002548116.1">
    <property type="nucleotide sequence ID" value="XM_002548070.1"/>
</dbReference>
<dbReference type="GeneID" id="8301704"/>
<dbReference type="Proteomes" id="UP000002037">
    <property type="component" value="Unassembled WGS sequence"/>
</dbReference>
<name>C5MAA1_CANTT</name>
<evidence type="ECO:0000313" key="1">
    <source>
        <dbReference type="EMBL" id="EER33595.1"/>
    </source>
</evidence>
<dbReference type="EMBL" id="GG692397">
    <property type="protein sequence ID" value="EER33595.1"/>
    <property type="molecule type" value="Genomic_DNA"/>
</dbReference>